<accession>A0A1J4JV99</accession>
<proteinExistence type="predicted"/>
<sequence length="329" mass="38194">MRKSVTYDQKENEKVRSEISSMRRSKEIEKIDEQRKKIQSLILETSKAEQRNQKLTKLVEILEKQVPELAPENQAAFDEIQELMQQLTDARQKYFKKCDELIATRDKQVKELQNLEKTRKKQPGSNQPPKIVEPAEKPNSPRGRKAFSQPIQTPVEETENTEENADHININVNDDEDEVMKQYLNSNDNDNDNNDNIDNDNNDENDNDNRNIEDNPPENYEENETGENANDDDQIEVDHTEVDHIEVDRTEVDHIEVDQIENGNENRENITNEVDNDENTPEQEGDIVETTRVSFDLLNVQPNESELSMIPTDDENEVHDSDDIHVDDS</sequence>
<evidence type="ECO:0000313" key="3">
    <source>
        <dbReference type="Proteomes" id="UP000179807"/>
    </source>
</evidence>
<feature type="compositionally biased region" description="Acidic residues" evidence="1">
    <location>
        <begin position="274"/>
        <end position="284"/>
    </location>
</feature>
<keyword evidence="3" id="KW-1185">Reference proteome</keyword>
<dbReference type="VEuPathDB" id="TrichDB:TRFO_31719"/>
<feature type="compositionally biased region" description="Acidic residues" evidence="1">
    <location>
        <begin position="189"/>
        <end position="206"/>
    </location>
</feature>
<feature type="region of interest" description="Disordered" evidence="1">
    <location>
        <begin position="306"/>
        <end position="329"/>
    </location>
</feature>
<feature type="region of interest" description="Disordered" evidence="1">
    <location>
        <begin position="261"/>
        <end position="284"/>
    </location>
</feature>
<feature type="compositionally biased region" description="Acidic residues" evidence="1">
    <location>
        <begin position="215"/>
        <end position="235"/>
    </location>
</feature>
<name>A0A1J4JV99_9EUKA</name>
<organism evidence="2 3">
    <name type="scientific">Tritrichomonas foetus</name>
    <dbReference type="NCBI Taxonomy" id="1144522"/>
    <lineage>
        <taxon>Eukaryota</taxon>
        <taxon>Metamonada</taxon>
        <taxon>Parabasalia</taxon>
        <taxon>Tritrichomonadida</taxon>
        <taxon>Tritrichomonadidae</taxon>
        <taxon>Tritrichomonas</taxon>
    </lineage>
</organism>
<feature type="compositionally biased region" description="Basic and acidic residues" evidence="1">
    <location>
        <begin position="318"/>
        <end position="329"/>
    </location>
</feature>
<dbReference type="AlphaFoldDB" id="A0A1J4JV99"/>
<protein>
    <submittedName>
        <fullName evidence="2">Uncharacterized protein</fullName>
    </submittedName>
</protein>
<feature type="region of interest" description="Disordered" evidence="1">
    <location>
        <begin position="112"/>
        <end position="240"/>
    </location>
</feature>
<comment type="caution">
    <text evidence="2">The sequence shown here is derived from an EMBL/GenBank/DDBJ whole genome shotgun (WGS) entry which is preliminary data.</text>
</comment>
<dbReference type="EMBL" id="MLAK01000911">
    <property type="protein sequence ID" value="OHT01454.1"/>
    <property type="molecule type" value="Genomic_DNA"/>
</dbReference>
<dbReference type="RefSeq" id="XP_068354590.1">
    <property type="nucleotide sequence ID" value="XM_068508095.1"/>
</dbReference>
<dbReference type="Proteomes" id="UP000179807">
    <property type="component" value="Unassembled WGS sequence"/>
</dbReference>
<dbReference type="GeneID" id="94842799"/>
<feature type="compositionally biased region" description="Basic and acidic residues" evidence="1">
    <location>
        <begin position="8"/>
        <end position="17"/>
    </location>
</feature>
<evidence type="ECO:0000313" key="2">
    <source>
        <dbReference type="EMBL" id="OHT01454.1"/>
    </source>
</evidence>
<feature type="region of interest" description="Disordered" evidence="1">
    <location>
        <begin position="1"/>
        <end position="25"/>
    </location>
</feature>
<gene>
    <name evidence="2" type="ORF">TRFO_31719</name>
</gene>
<reference evidence="2" key="1">
    <citation type="submission" date="2016-10" db="EMBL/GenBank/DDBJ databases">
        <authorList>
            <person name="Benchimol M."/>
            <person name="Almeida L.G."/>
            <person name="Vasconcelos A.T."/>
            <person name="Perreira-Neves A."/>
            <person name="Rosa I.A."/>
            <person name="Tasca T."/>
            <person name="Bogo M.R."/>
            <person name="de Souza W."/>
        </authorList>
    </citation>
    <scope>NUCLEOTIDE SEQUENCE [LARGE SCALE GENOMIC DNA]</scope>
    <source>
        <strain evidence="2">K</strain>
    </source>
</reference>
<evidence type="ECO:0000256" key="1">
    <source>
        <dbReference type="SAM" id="MobiDB-lite"/>
    </source>
</evidence>